<dbReference type="Proteomes" id="UP000599391">
    <property type="component" value="Unassembled WGS sequence"/>
</dbReference>
<keyword evidence="3" id="KW-1185">Reference proteome</keyword>
<feature type="transmembrane region" description="Helical" evidence="1">
    <location>
        <begin position="62"/>
        <end position="83"/>
    </location>
</feature>
<keyword evidence="1" id="KW-1133">Transmembrane helix</keyword>
<evidence type="ECO:0000256" key="1">
    <source>
        <dbReference type="SAM" id="Phobius"/>
    </source>
</evidence>
<feature type="transmembrane region" description="Helical" evidence="1">
    <location>
        <begin position="12"/>
        <end position="36"/>
    </location>
</feature>
<gene>
    <name evidence="2" type="ORF">I8751_22760</name>
</gene>
<dbReference type="AlphaFoldDB" id="A0A8J7HI19"/>
<evidence type="ECO:0000313" key="3">
    <source>
        <dbReference type="Proteomes" id="UP000599391"/>
    </source>
</evidence>
<accession>A0A8J7HI19</accession>
<proteinExistence type="predicted"/>
<protein>
    <submittedName>
        <fullName evidence="2">Uncharacterized protein</fullName>
    </submittedName>
</protein>
<sequence length="91" mass="10165">MRNKTSNLKTWLSLSAITFLILIIIFLGLPALFLLLRVPSFAIGDGALWILRWKNEADGSGISFNLLPLLIIAIVVGLVGLIIRSQRDHRR</sequence>
<dbReference type="EMBL" id="JAECZB010000092">
    <property type="protein sequence ID" value="MBH8555118.1"/>
    <property type="molecule type" value="Genomic_DNA"/>
</dbReference>
<name>A0A8J7HI19_9CYAN</name>
<comment type="caution">
    <text evidence="2">The sequence shown here is derived from an EMBL/GenBank/DDBJ whole genome shotgun (WGS) entry which is preliminary data.</text>
</comment>
<reference evidence="2 3" key="1">
    <citation type="journal article" date="2021" name="Int. J. Syst. Evol. Microbiol.">
        <title>Amazonocrinis nigriterrae gen. nov., sp. nov., Atlanticothrix silvestris gen. nov., sp. nov. and Dendronalium phyllosphericum gen. nov., sp. nov., nostocacean cyanobacteria from Brazilian environments.</title>
        <authorList>
            <person name="Alvarenga D.O."/>
            <person name="Andreote A.P.D."/>
            <person name="Branco L.H.Z."/>
            <person name="Delbaje E."/>
            <person name="Cruz R.B."/>
            <person name="Varani A.M."/>
            <person name="Fiore M.F."/>
        </authorList>
    </citation>
    <scope>NUCLEOTIDE SEQUENCE [LARGE SCALE GENOMIC DNA]</scope>
    <source>
        <strain evidence="2 3">CENA357</strain>
    </source>
</reference>
<evidence type="ECO:0000313" key="2">
    <source>
        <dbReference type="EMBL" id="MBH8555118.1"/>
    </source>
</evidence>
<keyword evidence="1" id="KW-0472">Membrane</keyword>
<dbReference type="RefSeq" id="WP_214441342.1">
    <property type="nucleotide sequence ID" value="NZ_JAECZB010000092.1"/>
</dbReference>
<organism evidence="2 3">
    <name type="scientific">Atlanticothrix silvestris CENA357</name>
    <dbReference type="NCBI Taxonomy" id="1725252"/>
    <lineage>
        <taxon>Bacteria</taxon>
        <taxon>Bacillati</taxon>
        <taxon>Cyanobacteriota</taxon>
        <taxon>Cyanophyceae</taxon>
        <taxon>Nostocales</taxon>
        <taxon>Nodulariaceae</taxon>
        <taxon>Atlanticothrix</taxon>
        <taxon>Atlanticothrix silvestris</taxon>
    </lineage>
</organism>
<keyword evidence="1" id="KW-0812">Transmembrane</keyword>